<dbReference type="Proteomes" id="UP001334248">
    <property type="component" value="Unassembled WGS sequence"/>
</dbReference>
<dbReference type="Pfam" id="PF00144">
    <property type="entry name" value="Beta-lactamase"/>
    <property type="match status" value="1"/>
</dbReference>
<evidence type="ECO:0000313" key="4">
    <source>
        <dbReference type="EMBL" id="KAK5942578.1"/>
    </source>
</evidence>
<keyword evidence="5" id="KW-1185">Reference proteome</keyword>
<evidence type="ECO:0000259" key="2">
    <source>
        <dbReference type="Pfam" id="PF00144"/>
    </source>
</evidence>
<dbReference type="RefSeq" id="XP_064730668.1">
    <property type="nucleotide sequence ID" value="XM_064873564.1"/>
</dbReference>
<feature type="domain" description="Beta-lactamase-like ARB-00930-like C-terminal" evidence="3">
    <location>
        <begin position="399"/>
        <end position="529"/>
    </location>
</feature>
<dbReference type="Gene3D" id="3.40.710.10">
    <property type="entry name" value="DD-peptidase/beta-lactamase superfamily"/>
    <property type="match status" value="1"/>
</dbReference>
<comment type="caution">
    <text evidence="4">The sequence shown here is derived from an EMBL/GenBank/DDBJ whole genome shotgun (WGS) entry which is preliminary data.</text>
</comment>
<dbReference type="PANTHER" id="PTHR22935">
    <property type="entry name" value="PENICILLIN-BINDING PROTEIN"/>
    <property type="match status" value="1"/>
</dbReference>
<dbReference type="Pfam" id="PF26335">
    <property type="entry name" value="ARB_00930_C"/>
    <property type="match status" value="1"/>
</dbReference>
<dbReference type="SUPFAM" id="SSF56601">
    <property type="entry name" value="beta-lactamase/transpeptidase-like"/>
    <property type="match status" value="1"/>
</dbReference>
<evidence type="ECO:0000259" key="3">
    <source>
        <dbReference type="Pfam" id="PF26335"/>
    </source>
</evidence>
<organism evidence="4 5">
    <name type="scientific">Knufia obscura</name>
    <dbReference type="NCBI Taxonomy" id="1635080"/>
    <lineage>
        <taxon>Eukaryota</taxon>
        <taxon>Fungi</taxon>
        <taxon>Dikarya</taxon>
        <taxon>Ascomycota</taxon>
        <taxon>Pezizomycotina</taxon>
        <taxon>Eurotiomycetes</taxon>
        <taxon>Chaetothyriomycetidae</taxon>
        <taxon>Chaetothyriales</taxon>
        <taxon>Trichomeriaceae</taxon>
        <taxon>Knufia</taxon>
    </lineage>
</organism>
<comment type="similarity">
    <text evidence="1">Belongs to the beta-lactamase family.</text>
</comment>
<proteinExistence type="inferred from homology"/>
<name>A0ABR0RQR5_9EURO</name>
<gene>
    <name evidence="4" type="ORF">PMZ80_005143</name>
</gene>
<dbReference type="InterPro" id="IPR058664">
    <property type="entry name" value="ARB_00930-like_C"/>
</dbReference>
<feature type="domain" description="Beta-lactamase-related" evidence="2">
    <location>
        <begin position="78"/>
        <end position="373"/>
    </location>
</feature>
<protein>
    <recommendedName>
        <fullName evidence="6">Beta-lactamase-related domain-containing protein</fullName>
    </recommendedName>
</protein>
<evidence type="ECO:0000313" key="5">
    <source>
        <dbReference type="Proteomes" id="UP001334248"/>
    </source>
</evidence>
<dbReference type="InterPro" id="IPR012338">
    <property type="entry name" value="Beta-lactam/transpept-like"/>
</dbReference>
<dbReference type="InterPro" id="IPR051478">
    <property type="entry name" value="Beta-lactamase-like_AB/R"/>
</dbReference>
<evidence type="ECO:0000256" key="1">
    <source>
        <dbReference type="ARBA" id="ARBA00038473"/>
    </source>
</evidence>
<dbReference type="PANTHER" id="PTHR22935:SF95">
    <property type="entry name" value="BETA-LACTAMASE-LIKE 1-RELATED"/>
    <property type="match status" value="1"/>
</dbReference>
<dbReference type="GeneID" id="89998592"/>
<accession>A0ABR0RQR5</accession>
<dbReference type="InterPro" id="IPR001466">
    <property type="entry name" value="Beta-lactam-related"/>
</dbReference>
<reference evidence="4 5" key="1">
    <citation type="journal article" date="2023" name="Res Sq">
        <title>Genomic and morphological characterization of Knufia obscura isolated from the Mars 2020 spacecraft assembly facility.</title>
        <authorList>
            <person name="Chander A.M."/>
            <person name="Teixeira M.M."/>
            <person name="Singh N.K."/>
            <person name="Williams M.P."/>
            <person name="Parker C.W."/>
            <person name="Leo P."/>
            <person name="Stajich J.E."/>
            <person name="Torok T."/>
            <person name="Tighe S."/>
            <person name="Mason C.E."/>
            <person name="Venkateswaran K."/>
        </authorList>
    </citation>
    <scope>NUCLEOTIDE SEQUENCE [LARGE SCALE GENOMIC DNA]</scope>
    <source>
        <strain evidence="4 5">CCFEE 5817</strain>
    </source>
</reference>
<evidence type="ECO:0008006" key="6">
    <source>
        <dbReference type="Google" id="ProtNLM"/>
    </source>
</evidence>
<sequence>MVGACAPPAPAFPSPDYSKHRPILLEVLQKVQNEIDSIVAERTYDTTAFSIEVTSSKGSLWSSFHRARERDPLRPGAEEVDGNSVYRIASITKTFTILGVLKQHTAGHLNLDDAIDTYLTDLKGAQSGSIRWKDITLRSLASQLSGLPFDWPKSGLPARFHDPTKLGLPPPNNSASLPQCDQSNEEEKPCSGADLIMVAKSLMPLFAPNSRSTYSNIAFELLGLVLSKVSGMSYEEYIATSILNPLGMNATTFVTPPDPVAVLPKNQSWYFSVDQGVHNPTGGLYSTSSDLSLYLRYILSHYNDLAPGINWLQPASFATGPSTYYGMPWEIYRTPTPNPVTFYTKGGEVPGYASIIALAPEYDLGITILVGGNAKLLSRLLKAVSIPLVEAAREIAGLEVRERYTGTYAATDLNSTLTLAYTPDKGLYIERWISNGTDFLAVVLQKFLGAMDDGTRLQIVPTMLCMDEEKQKGERWRAVPVEADQGETKGVWDDFCITHMYDYTYDGEPLNEVVFWDGEVELTGLKIRLRKIHAMKEEVREGTGSAAVLKLTSPTWTWSRVIDCVLKLQTFVPGLAGMKTHQ</sequence>
<dbReference type="EMBL" id="JAVHJV010000005">
    <property type="protein sequence ID" value="KAK5942578.1"/>
    <property type="molecule type" value="Genomic_DNA"/>
</dbReference>